<dbReference type="EMBL" id="MDBS01000067">
    <property type="protein sequence ID" value="PMP24349.1"/>
    <property type="molecule type" value="Genomic_DNA"/>
</dbReference>
<feature type="transmembrane region" description="Helical" evidence="6">
    <location>
        <begin position="444"/>
        <end position="467"/>
    </location>
</feature>
<protein>
    <recommendedName>
        <fullName evidence="7">RDD domain-containing protein</fullName>
    </recommendedName>
</protein>
<evidence type="ECO:0000256" key="4">
    <source>
        <dbReference type="ARBA" id="ARBA00022989"/>
    </source>
</evidence>
<dbReference type="GO" id="GO:0005886">
    <property type="term" value="C:plasma membrane"/>
    <property type="evidence" value="ECO:0007669"/>
    <property type="project" value="UniProtKB-SubCell"/>
</dbReference>
<feature type="transmembrane region" description="Helical" evidence="6">
    <location>
        <begin position="353"/>
        <end position="372"/>
    </location>
</feature>
<dbReference type="InterPro" id="IPR051791">
    <property type="entry name" value="Pra-immunoreactive"/>
</dbReference>
<dbReference type="GeneID" id="50231917"/>
<keyword evidence="3 6" id="KW-0812">Transmembrane</keyword>
<name>A0A7Z1S0I2_9VIBR</name>
<evidence type="ECO:0000256" key="6">
    <source>
        <dbReference type="SAM" id="Phobius"/>
    </source>
</evidence>
<evidence type="ECO:0000256" key="1">
    <source>
        <dbReference type="ARBA" id="ARBA00004651"/>
    </source>
</evidence>
<keyword evidence="4 6" id="KW-1133">Transmembrane helix</keyword>
<feature type="transmembrane region" description="Helical" evidence="6">
    <location>
        <begin position="183"/>
        <end position="202"/>
    </location>
</feature>
<evidence type="ECO:0000313" key="8">
    <source>
        <dbReference type="EMBL" id="PMP24349.1"/>
    </source>
</evidence>
<feature type="transmembrane region" description="Helical" evidence="6">
    <location>
        <begin position="222"/>
        <end position="240"/>
    </location>
</feature>
<dbReference type="RefSeq" id="WP_010432742.1">
    <property type="nucleotide sequence ID" value="NZ_AP025481.1"/>
</dbReference>
<feature type="transmembrane region" description="Helical" evidence="6">
    <location>
        <begin position="392"/>
        <end position="410"/>
    </location>
</feature>
<evidence type="ECO:0000256" key="3">
    <source>
        <dbReference type="ARBA" id="ARBA00022692"/>
    </source>
</evidence>
<organism evidence="8">
    <name type="scientific">Vibrio cyclitrophicus</name>
    <dbReference type="NCBI Taxonomy" id="47951"/>
    <lineage>
        <taxon>Bacteria</taxon>
        <taxon>Pseudomonadati</taxon>
        <taxon>Pseudomonadota</taxon>
        <taxon>Gammaproteobacteria</taxon>
        <taxon>Vibrionales</taxon>
        <taxon>Vibrionaceae</taxon>
        <taxon>Vibrio</taxon>
    </lineage>
</organism>
<accession>A0A7Z1S0I2</accession>
<reference evidence="8" key="1">
    <citation type="submission" date="2016-07" db="EMBL/GenBank/DDBJ databases">
        <authorList>
            <person name="Kauffman K."/>
            <person name="Arevalo P."/>
            <person name="Polz M.F."/>
        </authorList>
    </citation>
    <scope>NUCLEOTIDE SEQUENCE</scope>
    <source>
        <strain evidence="8">10N.222.46.E12</strain>
    </source>
</reference>
<evidence type="ECO:0000256" key="2">
    <source>
        <dbReference type="ARBA" id="ARBA00022475"/>
    </source>
</evidence>
<keyword evidence="2" id="KW-1003">Cell membrane</keyword>
<dbReference type="Pfam" id="PF06271">
    <property type="entry name" value="RDD"/>
    <property type="match status" value="3"/>
</dbReference>
<proteinExistence type="predicted"/>
<dbReference type="PANTHER" id="PTHR36115:SF4">
    <property type="entry name" value="MEMBRANE PROTEIN"/>
    <property type="match status" value="1"/>
</dbReference>
<feature type="domain" description="RDD" evidence="7">
    <location>
        <begin position="347"/>
        <end position="482"/>
    </location>
</feature>
<gene>
    <name evidence="8" type="ORF">BCS90_05825</name>
</gene>
<dbReference type="InterPro" id="IPR010432">
    <property type="entry name" value="RDD"/>
</dbReference>
<dbReference type="PANTHER" id="PTHR36115">
    <property type="entry name" value="PROLINE-RICH ANTIGEN HOMOLOG-RELATED"/>
    <property type="match status" value="1"/>
</dbReference>
<reference evidence="8" key="2">
    <citation type="journal article" date="2018" name="Nature">
        <title>A major lineage of non-tailed dsDNA viruses as unrecognized killers of marine bacteria.</title>
        <authorList>
            <person name="Kauffman K.M."/>
            <person name="Hussain F.A."/>
            <person name="Yang J."/>
            <person name="Arevalo P."/>
            <person name="Brown J.M."/>
            <person name="Chang W.K."/>
            <person name="VanInsberghe D."/>
            <person name="Elsherbini J."/>
            <person name="Sharma R.S."/>
            <person name="Cutler M.B."/>
            <person name="Kelly L."/>
            <person name="Polz M.F."/>
        </authorList>
    </citation>
    <scope>NUCLEOTIDE SEQUENCE</scope>
    <source>
        <strain evidence="8">10N.222.46.E12</strain>
    </source>
</reference>
<comment type="subcellular location">
    <subcellularLocation>
        <location evidence="1">Cell membrane</location>
        <topology evidence="1">Multi-pass membrane protein</topology>
    </subcellularLocation>
</comment>
<dbReference type="AlphaFoldDB" id="A0A7Z1S0I2"/>
<feature type="transmembrane region" description="Helical" evidence="6">
    <location>
        <begin position="20"/>
        <end position="39"/>
    </location>
</feature>
<feature type="transmembrane region" description="Helical" evidence="6">
    <location>
        <begin position="59"/>
        <end position="77"/>
    </location>
</feature>
<comment type="caution">
    <text evidence="8">The sequence shown here is derived from an EMBL/GenBank/DDBJ whole genome shotgun (WGS) entry which is preliminary data.</text>
</comment>
<keyword evidence="5 6" id="KW-0472">Membrane</keyword>
<evidence type="ECO:0000259" key="7">
    <source>
        <dbReference type="Pfam" id="PF06271"/>
    </source>
</evidence>
<feature type="domain" description="RDD" evidence="7">
    <location>
        <begin position="14"/>
        <end position="149"/>
    </location>
</feature>
<evidence type="ECO:0000256" key="5">
    <source>
        <dbReference type="ARBA" id="ARBA00023136"/>
    </source>
</evidence>
<sequence length="500" mass="56051">MSEAIENTPAIVLASRWSRLWASIIDVFVCAIFIVPVFLYGGLYDKLLSSETIELTEQVALTVYGWVVYFLCQGYLLHKKGQTIGKNLMDIAIVDMEGKQIGLLNIVGKRIIPMVAIAYIPFIGPFIPTLDYLFVFRKDKRCLHDLIAGTQVVIVSKKSSGSDNSEISENTTEVIPASRWPRLLAFFIDGVITAAIIAPIFMYTDYFQKTIDTGVIDLREVAAVYAYLGLMFLLVHGYLLNKKGQTIGKHLMEIAIVDMEGKSIGLYKIVGKRMIPMITFTIIPITGHLISMLDSLFIFRKNRRCLHDLIAGTQVVSVSANNLGKNKHESLESLSPTVENVPEVRLASRWLRFWAIFIDVLIAVATVTPIYLYTDYFQKIFETGTADTAELIAVTAYGWFVFLLLNGYLLHKKGQTIGKNVMEIAIVDMKGEQMGLFNILGKRVLPMTVVIYIPLIGQFIALLNYLFALRKNRRCLHDLIAGSQVVSVAVPRNLDFSTIK</sequence>
<feature type="domain" description="RDD" evidence="7">
    <location>
        <begin position="177"/>
        <end position="312"/>
    </location>
</feature>